<dbReference type="InterPro" id="IPR000626">
    <property type="entry name" value="Ubiquitin-like_dom"/>
</dbReference>
<accession>A0A8S1HPQ6</accession>
<protein>
    <recommendedName>
        <fullName evidence="1">Ubiquitin-like domain-containing protein</fullName>
    </recommendedName>
</protein>
<dbReference type="SUPFAM" id="SSF54236">
    <property type="entry name" value="Ubiquitin-like"/>
    <property type="match status" value="1"/>
</dbReference>
<dbReference type="Proteomes" id="UP000835052">
    <property type="component" value="Unassembled WGS sequence"/>
</dbReference>
<evidence type="ECO:0000313" key="2">
    <source>
        <dbReference type="EMBL" id="CAD6198016.1"/>
    </source>
</evidence>
<feature type="domain" description="Ubiquitin-like" evidence="1">
    <location>
        <begin position="5"/>
        <end position="79"/>
    </location>
</feature>
<dbReference type="CDD" id="cd17039">
    <property type="entry name" value="Ubl_ubiquitin_like"/>
    <property type="match status" value="1"/>
</dbReference>
<dbReference type="EMBL" id="CAJGYM010000112">
    <property type="protein sequence ID" value="CAD6198016.1"/>
    <property type="molecule type" value="Genomic_DNA"/>
</dbReference>
<evidence type="ECO:0000313" key="3">
    <source>
        <dbReference type="Proteomes" id="UP000835052"/>
    </source>
</evidence>
<sequence>MEIGLLLILQDQDGLSHGQKPVTFTDETTIKELSKAINSFMCIHQDYQELYHNGKQIISLNSTLKQIGVKDGDEILIALFPGDPVDLQATKAVDLEIEQN</sequence>
<dbReference type="PROSITE" id="PS50053">
    <property type="entry name" value="UBIQUITIN_2"/>
    <property type="match status" value="1"/>
</dbReference>
<organism evidence="2 3">
    <name type="scientific">Caenorhabditis auriculariae</name>
    <dbReference type="NCBI Taxonomy" id="2777116"/>
    <lineage>
        <taxon>Eukaryota</taxon>
        <taxon>Metazoa</taxon>
        <taxon>Ecdysozoa</taxon>
        <taxon>Nematoda</taxon>
        <taxon>Chromadorea</taxon>
        <taxon>Rhabditida</taxon>
        <taxon>Rhabditina</taxon>
        <taxon>Rhabditomorpha</taxon>
        <taxon>Rhabditoidea</taxon>
        <taxon>Rhabditidae</taxon>
        <taxon>Peloderinae</taxon>
        <taxon>Caenorhabditis</taxon>
    </lineage>
</organism>
<dbReference type="Pfam" id="PF00240">
    <property type="entry name" value="ubiquitin"/>
    <property type="match status" value="1"/>
</dbReference>
<evidence type="ECO:0000259" key="1">
    <source>
        <dbReference type="PROSITE" id="PS50053"/>
    </source>
</evidence>
<dbReference type="InterPro" id="IPR029071">
    <property type="entry name" value="Ubiquitin-like_domsf"/>
</dbReference>
<reference evidence="2" key="1">
    <citation type="submission" date="2020-10" db="EMBL/GenBank/DDBJ databases">
        <authorList>
            <person name="Kikuchi T."/>
        </authorList>
    </citation>
    <scope>NUCLEOTIDE SEQUENCE</scope>
    <source>
        <strain evidence="2">NKZ352</strain>
    </source>
</reference>
<name>A0A8S1HPQ6_9PELO</name>
<keyword evidence="3" id="KW-1185">Reference proteome</keyword>
<dbReference type="Gene3D" id="3.10.20.90">
    <property type="entry name" value="Phosphatidylinositol 3-kinase Catalytic Subunit, Chain A, domain 1"/>
    <property type="match status" value="1"/>
</dbReference>
<dbReference type="AlphaFoldDB" id="A0A8S1HPQ6"/>
<comment type="caution">
    <text evidence="2">The sequence shown here is derived from an EMBL/GenBank/DDBJ whole genome shotgun (WGS) entry which is preliminary data.</text>
</comment>
<proteinExistence type="predicted"/>
<gene>
    <name evidence="2" type="ORF">CAUJ_LOCUS13923</name>
</gene>